<proteinExistence type="predicted"/>
<comment type="caution">
    <text evidence="1">The sequence shown here is derived from an EMBL/GenBank/DDBJ whole genome shotgun (WGS) entry which is preliminary data.</text>
</comment>
<organism evidence="1 2">
    <name type="scientific">Dyadobacter linearis</name>
    <dbReference type="NCBI Taxonomy" id="2823330"/>
    <lineage>
        <taxon>Bacteria</taxon>
        <taxon>Pseudomonadati</taxon>
        <taxon>Bacteroidota</taxon>
        <taxon>Cytophagia</taxon>
        <taxon>Cytophagales</taxon>
        <taxon>Spirosomataceae</taxon>
        <taxon>Dyadobacter</taxon>
    </lineage>
</organism>
<sequence>MDRNTLVRTLAELFVDDEKVNGLVVDAIGLAPAYNGMVKDSYVLGVSAPGMEGRDCFEKADTIIDLLFAHLSEDVRRMIDRVRVYESADELKSYADNDFNSDYCDVCERPVNLNAQVYEVTA</sequence>
<gene>
    <name evidence="1" type="ORF">DYBT9623_05533</name>
</gene>
<keyword evidence="2" id="KW-1185">Reference proteome</keyword>
<protein>
    <submittedName>
        <fullName evidence="1">Uncharacterized protein</fullName>
    </submittedName>
</protein>
<evidence type="ECO:0000313" key="2">
    <source>
        <dbReference type="Proteomes" id="UP000679725"/>
    </source>
</evidence>
<evidence type="ECO:0000313" key="1">
    <source>
        <dbReference type="EMBL" id="CAG5074991.1"/>
    </source>
</evidence>
<dbReference type="EMBL" id="CAJRAU010000016">
    <property type="protein sequence ID" value="CAG5074991.1"/>
    <property type="molecule type" value="Genomic_DNA"/>
</dbReference>
<dbReference type="Proteomes" id="UP000679725">
    <property type="component" value="Unassembled WGS sequence"/>
</dbReference>
<accession>A0ABM8UZL7</accession>
<name>A0ABM8UZL7_9BACT</name>
<reference evidence="1 2" key="1">
    <citation type="submission" date="2021-04" db="EMBL/GenBank/DDBJ databases">
        <authorList>
            <person name="Rodrigo-Torres L."/>
            <person name="Arahal R. D."/>
            <person name="Lucena T."/>
        </authorList>
    </citation>
    <scope>NUCLEOTIDE SEQUENCE [LARGE SCALE GENOMIC DNA]</scope>
    <source>
        <strain evidence="1 2">CECT 9623</strain>
    </source>
</reference>
<dbReference type="RefSeq" id="WP_215236751.1">
    <property type="nucleotide sequence ID" value="NZ_CAJRAU010000016.1"/>
</dbReference>